<feature type="domain" description="RGS" evidence="4">
    <location>
        <begin position="419"/>
        <end position="557"/>
    </location>
</feature>
<proteinExistence type="inferred from homology"/>
<dbReference type="InterPro" id="IPR036871">
    <property type="entry name" value="PX_dom_sf"/>
</dbReference>
<evidence type="ECO:0000259" key="5">
    <source>
        <dbReference type="PROSITE" id="PS50195"/>
    </source>
</evidence>
<dbReference type="SUPFAM" id="SSF48097">
    <property type="entry name" value="Regulator of G-protein signaling, RGS"/>
    <property type="match status" value="1"/>
</dbReference>
<gene>
    <name evidence="7" type="ORF">AWRI4620_LOCUS1489</name>
</gene>
<dbReference type="SUPFAM" id="SSF64268">
    <property type="entry name" value="PX domain"/>
    <property type="match status" value="1"/>
</dbReference>
<dbReference type="Proteomes" id="UP000745764">
    <property type="component" value="Unassembled WGS sequence"/>
</dbReference>
<organism evidence="7 8">
    <name type="scientific">Aureobasidium uvarum</name>
    <dbReference type="NCBI Taxonomy" id="2773716"/>
    <lineage>
        <taxon>Eukaryota</taxon>
        <taxon>Fungi</taxon>
        <taxon>Dikarya</taxon>
        <taxon>Ascomycota</taxon>
        <taxon>Pezizomycotina</taxon>
        <taxon>Dothideomycetes</taxon>
        <taxon>Dothideomycetidae</taxon>
        <taxon>Dothideales</taxon>
        <taxon>Saccotheciaceae</taxon>
        <taxon>Aureobasidium</taxon>
    </lineage>
</organism>
<evidence type="ECO:0000259" key="6">
    <source>
        <dbReference type="PROSITE" id="PS51207"/>
    </source>
</evidence>
<protein>
    <recommendedName>
        <fullName evidence="9">Intermediate filament protein</fullName>
    </recommendedName>
</protein>
<keyword evidence="3" id="KW-1133">Transmembrane helix</keyword>
<comment type="caution">
    <text evidence="7">The sequence shown here is derived from an EMBL/GenBank/DDBJ whole genome shotgun (WGS) entry which is preliminary data.</text>
</comment>
<dbReference type="PROSITE" id="PS50132">
    <property type="entry name" value="RGS"/>
    <property type="match status" value="1"/>
</dbReference>
<accession>A0A9N8K8Y7</accession>
<dbReference type="Pfam" id="PF02194">
    <property type="entry name" value="PXA"/>
    <property type="match status" value="1"/>
</dbReference>
<feature type="coiled-coil region" evidence="2">
    <location>
        <begin position="825"/>
        <end position="852"/>
    </location>
</feature>
<dbReference type="InterPro" id="IPR013937">
    <property type="entry name" value="Sorting_nexin_C"/>
</dbReference>
<evidence type="ECO:0000256" key="2">
    <source>
        <dbReference type="SAM" id="Coils"/>
    </source>
</evidence>
<dbReference type="InterPro" id="IPR003114">
    <property type="entry name" value="Phox_assoc"/>
</dbReference>
<dbReference type="Pfam" id="PF00787">
    <property type="entry name" value="PX"/>
    <property type="match status" value="1"/>
</dbReference>
<evidence type="ECO:0000313" key="8">
    <source>
        <dbReference type="Proteomes" id="UP000745764"/>
    </source>
</evidence>
<dbReference type="OrthoDB" id="120967at2759"/>
<feature type="transmembrane region" description="Helical" evidence="3">
    <location>
        <begin position="33"/>
        <end position="53"/>
    </location>
</feature>
<dbReference type="GO" id="GO:0035091">
    <property type="term" value="F:phosphatidylinositol binding"/>
    <property type="evidence" value="ECO:0007669"/>
    <property type="project" value="InterPro"/>
</dbReference>
<feature type="domain" description="PX" evidence="5">
    <location>
        <begin position="861"/>
        <end position="1035"/>
    </location>
</feature>
<comment type="similarity">
    <text evidence="1">Belongs to the sorting nexin family.</text>
</comment>
<dbReference type="InterPro" id="IPR016137">
    <property type="entry name" value="RGS"/>
</dbReference>
<keyword evidence="2" id="KW-0175">Coiled coil</keyword>
<dbReference type="Gene3D" id="1.10.167.10">
    <property type="entry name" value="Regulator of G-protein Signalling 4, domain 2"/>
    <property type="match status" value="1"/>
</dbReference>
<dbReference type="PANTHER" id="PTHR22775:SF3">
    <property type="entry name" value="SORTING NEXIN-13"/>
    <property type="match status" value="1"/>
</dbReference>
<dbReference type="PROSITE" id="PS51207">
    <property type="entry name" value="PXA"/>
    <property type="match status" value="1"/>
</dbReference>
<dbReference type="Pfam" id="PF00615">
    <property type="entry name" value="RGS"/>
    <property type="match status" value="1"/>
</dbReference>
<dbReference type="InterPro" id="IPR044926">
    <property type="entry name" value="RGS_subdomain_2"/>
</dbReference>
<dbReference type="InterPro" id="IPR001683">
    <property type="entry name" value="PX_dom"/>
</dbReference>
<evidence type="ECO:0000256" key="3">
    <source>
        <dbReference type="SAM" id="Phobius"/>
    </source>
</evidence>
<feature type="transmembrane region" description="Helical" evidence="3">
    <location>
        <begin position="9"/>
        <end position="27"/>
    </location>
</feature>
<evidence type="ECO:0008006" key="9">
    <source>
        <dbReference type="Google" id="ProtNLM"/>
    </source>
</evidence>
<sequence length="1187" mass="133014">AMGLEKKDVITAGLAALVSWLLLTHWVPSFRWIPYAFVTGCLVTLAGLAFLLVTSSKGVNFRYNHATTIKPPAFVTPALWKQEKAALKTRSRYDKTPIYPSSANVSLSIDGLLDYVLRDFITVWYKNISLRPLFQNEVDRAIRQVLDNVRRRTQQLDMVELAVARIVPILTNHMRDFYNAERTVRGKNLSRDMTESEELDLAIAAKFRDGKLHPAAALAFSDTKLLQQTHLRRLVSKILPLVMPEYMKTSAAVSTLVKEIVACAVLAPIVLMLSDPDFFNQLIENSGRTMLQDRKSVRKLRAALDEHAVPTPQNPKAGQFPRLRPNDNERQFERFIRATRNCATLSDARRFRSEISSQVRKATSGPEQDPVYLRRLESGRRILDQKIAHFTAGGTSRPKLTVKASTSSVEQRSRLSQASLDEVLHNASGLSYFMEFMDRKGRMRLVQFWIVVDGFRNPLEADNDEPEQELRDTPWSPSDRMDLEQMYEAYLTKPELNVPDHDRQTVRDFLRAGKSADARLYVSARRAVLRAQASVFEEMKEQHFDNFRKSDLFYKWLATEESSIMSANFEGYPELSRSLSVGGERDRPLHREARPAAILSPKSPRAPELRRPAMSSSDLKSFIKPSVVASPVRQSIDGERPRPLFDDDVEDERLTRSVSALSSMDLEIEGDQHQDDSAQVVDAMQAALNEIMDEPDNGSILSSENLGVSIESPRTSLDGARPTLAQTRSKPSIASLGLVGAVSSKGVFEDDLFGEEEKFAEDEKEDSDLADKLVDDDIHEAAPGDLGLTEAISTLNADIDRLTAQDAILDSLTKKAELTNNAAELRILRKSKQSLAREIHRKEMQKQQYTIQESDNSLYGRAAVNIKSIMVGREEDGHEFALYVIEVRRQAGDQMPAAVWMVTRRYSEFHELNKRLRERFPAALLLIPAICRSRELRAFLSQSRITTNAIGSQIDEKDFVTRIYNSVTDGMEEFLGNIPVLDQLSVAGQNLISAATAQMSGVPLNPNAPEFSSDPAHAAEAEAEINAFEDREAEPFVKPICDIFLEIFELQKGTSWLRGRAVVVVLHQLLGGTIERKVRDAAKGFGQEDSILRYLDLVKNIMWPDGQMKQGGVPRTAVQKAASQKEAGLLLATLVPDLAGSVVGRQNAQAASRKVFAMLNNQRLNTHLVFTLLDELIGTVFPEAITR</sequence>
<dbReference type="SMART" id="SM00313">
    <property type="entry name" value="PXA"/>
    <property type="match status" value="1"/>
</dbReference>
<feature type="domain" description="PXA" evidence="6">
    <location>
        <begin position="102"/>
        <end position="291"/>
    </location>
</feature>
<dbReference type="AlphaFoldDB" id="A0A9N8K8Y7"/>
<dbReference type="Gene3D" id="3.30.1520.10">
    <property type="entry name" value="Phox-like domain"/>
    <property type="match status" value="1"/>
</dbReference>
<keyword evidence="8" id="KW-1185">Reference proteome</keyword>
<name>A0A9N8K8Y7_9PEZI</name>
<dbReference type="EMBL" id="CAINUL010000002">
    <property type="protein sequence ID" value="CAD0107234.1"/>
    <property type="molecule type" value="Genomic_DNA"/>
</dbReference>
<dbReference type="SMART" id="SM00315">
    <property type="entry name" value="RGS"/>
    <property type="match status" value="1"/>
</dbReference>
<dbReference type="PANTHER" id="PTHR22775">
    <property type="entry name" value="SORTING NEXIN"/>
    <property type="match status" value="1"/>
</dbReference>
<dbReference type="PROSITE" id="PS50195">
    <property type="entry name" value="PX"/>
    <property type="match status" value="1"/>
</dbReference>
<keyword evidence="3" id="KW-0472">Membrane</keyword>
<feature type="non-terminal residue" evidence="7">
    <location>
        <position position="1"/>
    </location>
</feature>
<reference evidence="7" key="1">
    <citation type="submission" date="2020-06" db="EMBL/GenBank/DDBJ databases">
        <authorList>
            <person name="Onetto C."/>
        </authorList>
    </citation>
    <scope>NUCLEOTIDE SEQUENCE</scope>
</reference>
<dbReference type="Pfam" id="PF08628">
    <property type="entry name" value="Nexin_C"/>
    <property type="match status" value="1"/>
</dbReference>
<keyword evidence="3" id="KW-0812">Transmembrane</keyword>
<evidence type="ECO:0000256" key="1">
    <source>
        <dbReference type="ARBA" id="ARBA00010883"/>
    </source>
</evidence>
<evidence type="ECO:0000259" key="4">
    <source>
        <dbReference type="PROSITE" id="PS50132"/>
    </source>
</evidence>
<evidence type="ECO:0000313" key="7">
    <source>
        <dbReference type="EMBL" id="CAD0107234.1"/>
    </source>
</evidence>
<dbReference type="InterPro" id="IPR036305">
    <property type="entry name" value="RGS_sf"/>
</dbReference>